<evidence type="ECO:0000313" key="5">
    <source>
        <dbReference type="EMBL" id="MBO2457540.1"/>
    </source>
</evidence>
<dbReference type="Pfam" id="PF07729">
    <property type="entry name" value="FCD"/>
    <property type="match status" value="1"/>
</dbReference>
<dbReference type="Gene3D" id="1.10.10.10">
    <property type="entry name" value="Winged helix-like DNA-binding domain superfamily/Winged helix DNA-binding domain"/>
    <property type="match status" value="1"/>
</dbReference>
<accession>A0ABS3RN95</accession>
<gene>
    <name evidence="5" type="ORF">J4709_08145</name>
</gene>
<dbReference type="SMART" id="SM00895">
    <property type="entry name" value="FCD"/>
    <property type="match status" value="1"/>
</dbReference>
<keyword evidence="1" id="KW-0805">Transcription regulation</keyword>
<sequence length="247" mass="26660">MTGEQKPKPGRARTGNRRLAEKVAELIENDIIENGVQIGSVLGSETDLIERYGVSRAVFREAVRLVEHQQIASMRPGPGGGLVVTEPDPGVVRNAARVYLRHVAVSRQNLFEARMALELAAIAAAADKLTESGITVLKDALRVEAELIEQGVARGHARNLHRVIAELAGNAAITLFVEVLAQLDEDFVQREWGAPEADGEGHLDAARESHEAHEAIVAAIVAGDGSLGQYRMRRHLQAIAALLEQDA</sequence>
<feature type="domain" description="HTH gntR-type" evidence="4">
    <location>
        <begin position="17"/>
        <end position="87"/>
    </location>
</feature>
<dbReference type="InterPro" id="IPR036388">
    <property type="entry name" value="WH-like_DNA-bd_sf"/>
</dbReference>
<dbReference type="PROSITE" id="PS50949">
    <property type="entry name" value="HTH_GNTR"/>
    <property type="match status" value="1"/>
</dbReference>
<dbReference type="PANTHER" id="PTHR43537">
    <property type="entry name" value="TRANSCRIPTIONAL REGULATOR, GNTR FAMILY"/>
    <property type="match status" value="1"/>
</dbReference>
<dbReference type="Gene3D" id="1.20.120.530">
    <property type="entry name" value="GntR ligand-binding domain-like"/>
    <property type="match status" value="1"/>
</dbReference>
<dbReference type="InterPro" id="IPR000524">
    <property type="entry name" value="Tscrpt_reg_HTH_GntR"/>
</dbReference>
<evidence type="ECO:0000313" key="6">
    <source>
        <dbReference type="Proteomes" id="UP000680206"/>
    </source>
</evidence>
<dbReference type="InterPro" id="IPR011711">
    <property type="entry name" value="GntR_C"/>
</dbReference>
<evidence type="ECO:0000256" key="2">
    <source>
        <dbReference type="ARBA" id="ARBA00023125"/>
    </source>
</evidence>
<keyword evidence="3" id="KW-0804">Transcription</keyword>
<dbReference type="InterPro" id="IPR036390">
    <property type="entry name" value="WH_DNA-bd_sf"/>
</dbReference>
<reference evidence="5 6" key="1">
    <citation type="submission" date="2021-03" db="EMBL/GenBank/DDBJ databases">
        <title>Actinomadura violae sp. nov., isolated from lichen in Thailand.</title>
        <authorList>
            <person name="Kanchanasin P."/>
            <person name="Saeng-In P."/>
            <person name="Phongsopitanun W."/>
            <person name="Yuki M."/>
            <person name="Kudo T."/>
            <person name="Ohkuma M."/>
            <person name="Tanasupawat S."/>
        </authorList>
    </citation>
    <scope>NUCLEOTIDE SEQUENCE [LARGE SCALE GENOMIC DNA]</scope>
    <source>
        <strain evidence="5 6">LCR2-06</strain>
    </source>
</reference>
<organism evidence="5 6">
    <name type="scientific">Actinomadura violacea</name>
    <dbReference type="NCBI Taxonomy" id="2819934"/>
    <lineage>
        <taxon>Bacteria</taxon>
        <taxon>Bacillati</taxon>
        <taxon>Actinomycetota</taxon>
        <taxon>Actinomycetes</taxon>
        <taxon>Streptosporangiales</taxon>
        <taxon>Thermomonosporaceae</taxon>
        <taxon>Actinomadura</taxon>
    </lineage>
</organism>
<dbReference type="SUPFAM" id="SSF46785">
    <property type="entry name" value="Winged helix' DNA-binding domain"/>
    <property type="match status" value="1"/>
</dbReference>
<evidence type="ECO:0000256" key="3">
    <source>
        <dbReference type="ARBA" id="ARBA00023163"/>
    </source>
</evidence>
<keyword evidence="6" id="KW-1185">Reference proteome</keyword>
<dbReference type="Proteomes" id="UP000680206">
    <property type="component" value="Unassembled WGS sequence"/>
</dbReference>
<dbReference type="PANTHER" id="PTHR43537:SF5">
    <property type="entry name" value="UXU OPERON TRANSCRIPTIONAL REGULATOR"/>
    <property type="match status" value="1"/>
</dbReference>
<dbReference type="Pfam" id="PF00392">
    <property type="entry name" value="GntR"/>
    <property type="match status" value="1"/>
</dbReference>
<dbReference type="InterPro" id="IPR008920">
    <property type="entry name" value="TF_FadR/GntR_C"/>
</dbReference>
<evidence type="ECO:0000256" key="1">
    <source>
        <dbReference type="ARBA" id="ARBA00023015"/>
    </source>
</evidence>
<proteinExistence type="predicted"/>
<protein>
    <submittedName>
        <fullName evidence="5">FadR family transcriptional regulator</fullName>
    </submittedName>
</protein>
<dbReference type="SMART" id="SM00345">
    <property type="entry name" value="HTH_GNTR"/>
    <property type="match status" value="1"/>
</dbReference>
<dbReference type="RefSeq" id="WP_208238708.1">
    <property type="nucleotide sequence ID" value="NZ_JAGEPF010000005.1"/>
</dbReference>
<keyword evidence="2" id="KW-0238">DNA-binding</keyword>
<dbReference type="SUPFAM" id="SSF48008">
    <property type="entry name" value="GntR ligand-binding domain-like"/>
    <property type="match status" value="1"/>
</dbReference>
<name>A0ABS3RN95_9ACTN</name>
<evidence type="ECO:0000259" key="4">
    <source>
        <dbReference type="PROSITE" id="PS50949"/>
    </source>
</evidence>
<comment type="caution">
    <text evidence="5">The sequence shown here is derived from an EMBL/GenBank/DDBJ whole genome shotgun (WGS) entry which is preliminary data.</text>
</comment>
<dbReference type="EMBL" id="JAGEPF010000005">
    <property type="protein sequence ID" value="MBO2457540.1"/>
    <property type="molecule type" value="Genomic_DNA"/>
</dbReference>